<reference evidence="5 6" key="1">
    <citation type="submission" date="2018-09" db="EMBL/GenBank/DDBJ databases">
        <title>Micromonospora sp. nov. MS1-9, isolated from a root of Musa sp.</title>
        <authorList>
            <person name="Kuncharoen N."/>
            <person name="Kudo T."/>
            <person name="Ohkuma M."/>
            <person name="Yuki M."/>
            <person name="Tanasupawat S."/>
        </authorList>
    </citation>
    <scope>NUCLEOTIDE SEQUENCE [LARGE SCALE GENOMIC DNA]</scope>
    <source>
        <strain evidence="5 6">MS1-9</strain>
    </source>
</reference>
<keyword evidence="3" id="KW-0804">Transcription</keyword>
<name>A0A3A9XVZ3_9ACTN</name>
<dbReference type="InterPro" id="IPR027417">
    <property type="entry name" value="P-loop_NTPase"/>
</dbReference>
<evidence type="ECO:0000313" key="6">
    <source>
        <dbReference type="Proteomes" id="UP000275865"/>
    </source>
</evidence>
<sequence>MTISALAGNRLVLDRAARDLLDRVATDPAEPLLAAVTGPDGHGRSAYLTELARLHRRAGGAVQETAPERVDAVDPETVLLVDDAHLLDDARLRVLRELVNGRRHRLVVAYRPWPRSTPLVDLADAVKREGQLILLTPFVREQTAAYLAAVPELGRRPDLIDFVHGQTAGVPRDVERLARALRGQEPRPGAPAEPPRQAVLEFGPDLDDLSPDVRRLLLAVAAGVPLPVDLLGALLGREPAEVDALVAATRAAGLLGPDGRLAPLVRRAVTALSPAAERTAVWRRLSEVQLARGGSVLPLVRALLTAGVAADYPAGTLEAAAEEALATEPALAAELFAAASTAGRPVAARQAVAAALAGDLDVALRLADRLLASATPTERAEAALVAATALAHRGQVGRSVELYRWSAAAPAAAFAAIGALAAGDLAEAGSDRTGERNGPPTLHASAARLMAEGVRDSLGGTPTSALSTLVQATALLEPDGRAVLLPDSPAALAALTAVHAGELDIAERVLDRAAASGIGGPLMARRHRLLQAWILMVRGRTADAAGRLGTVTGRGRPLESRDQLFATALELGIARRNSDLGALQRGWGHALEAVVRHPVDLFTLLPLGELAIAAARLGDLDRLAPHLHRARSLLARLDDPPLWSTPLHWSGLHAAILSDEPAVADEHVAALLTAAPHSRYATVVAAAAASWVDVLRGVVDPAQVEAAARGLHDAGLCWDGARLAGQAAIRTPDRRAMTALLDCARTLQGRPTGARTSQPTTADGDGQVADALAAPAAHRLSDREREVAELVLAGLTYREIGDRLFISAKTVEHHVARMRSRLNCANRAELLALLRTIVAQRPDTAAGQPWPGRAAR</sequence>
<evidence type="ECO:0000256" key="1">
    <source>
        <dbReference type="ARBA" id="ARBA00023015"/>
    </source>
</evidence>
<dbReference type="CDD" id="cd06170">
    <property type="entry name" value="LuxR_C_like"/>
    <property type="match status" value="1"/>
</dbReference>
<evidence type="ECO:0000313" key="5">
    <source>
        <dbReference type="EMBL" id="RKN25714.1"/>
    </source>
</evidence>
<comment type="caution">
    <text evidence="5">The sequence shown here is derived from an EMBL/GenBank/DDBJ whole genome shotgun (WGS) entry which is preliminary data.</text>
</comment>
<dbReference type="InterPro" id="IPR036388">
    <property type="entry name" value="WH-like_DNA-bd_sf"/>
</dbReference>
<dbReference type="PANTHER" id="PTHR44688">
    <property type="entry name" value="DNA-BINDING TRANSCRIPTIONAL ACTIVATOR DEVR_DOSR"/>
    <property type="match status" value="1"/>
</dbReference>
<dbReference type="InterPro" id="IPR000792">
    <property type="entry name" value="Tscrpt_reg_LuxR_C"/>
</dbReference>
<dbReference type="SUPFAM" id="SSF52540">
    <property type="entry name" value="P-loop containing nucleoside triphosphate hydrolases"/>
    <property type="match status" value="1"/>
</dbReference>
<dbReference type="PROSITE" id="PS50043">
    <property type="entry name" value="HTH_LUXR_2"/>
    <property type="match status" value="1"/>
</dbReference>
<organism evidence="5 6">
    <name type="scientific">Micromonospora musae</name>
    <dbReference type="NCBI Taxonomy" id="1894970"/>
    <lineage>
        <taxon>Bacteria</taxon>
        <taxon>Bacillati</taxon>
        <taxon>Actinomycetota</taxon>
        <taxon>Actinomycetes</taxon>
        <taxon>Micromonosporales</taxon>
        <taxon>Micromonosporaceae</taxon>
        <taxon>Micromonospora</taxon>
    </lineage>
</organism>
<dbReference type="SMART" id="SM00421">
    <property type="entry name" value="HTH_LUXR"/>
    <property type="match status" value="1"/>
</dbReference>
<proteinExistence type="predicted"/>
<dbReference type="SUPFAM" id="SSF46894">
    <property type="entry name" value="C-terminal effector domain of the bipartite response regulators"/>
    <property type="match status" value="1"/>
</dbReference>
<accession>A0A3A9XVZ3</accession>
<dbReference type="Proteomes" id="UP000275865">
    <property type="component" value="Unassembled WGS sequence"/>
</dbReference>
<feature type="domain" description="HTH luxR-type" evidence="4">
    <location>
        <begin position="773"/>
        <end position="838"/>
    </location>
</feature>
<dbReference type="PROSITE" id="PS00622">
    <property type="entry name" value="HTH_LUXR_1"/>
    <property type="match status" value="1"/>
</dbReference>
<dbReference type="Gene3D" id="1.10.10.10">
    <property type="entry name" value="Winged helix-like DNA-binding domain superfamily/Winged helix DNA-binding domain"/>
    <property type="match status" value="1"/>
</dbReference>
<evidence type="ECO:0000259" key="4">
    <source>
        <dbReference type="PROSITE" id="PS50043"/>
    </source>
</evidence>
<dbReference type="RefSeq" id="WP_120691011.1">
    <property type="nucleotide sequence ID" value="NZ_RAZT01000023.1"/>
</dbReference>
<keyword evidence="1" id="KW-0805">Transcription regulation</keyword>
<keyword evidence="2" id="KW-0238">DNA-binding</keyword>
<dbReference type="GO" id="GO:0003677">
    <property type="term" value="F:DNA binding"/>
    <property type="evidence" value="ECO:0007669"/>
    <property type="project" value="UniProtKB-KW"/>
</dbReference>
<evidence type="ECO:0000256" key="2">
    <source>
        <dbReference type="ARBA" id="ARBA00023125"/>
    </source>
</evidence>
<dbReference type="PANTHER" id="PTHR44688:SF16">
    <property type="entry name" value="DNA-BINDING TRANSCRIPTIONAL ACTIVATOR DEVR_DOSR"/>
    <property type="match status" value="1"/>
</dbReference>
<gene>
    <name evidence="5" type="ORF">D7044_31095</name>
</gene>
<dbReference type="InterPro" id="IPR016032">
    <property type="entry name" value="Sig_transdc_resp-reg_C-effctor"/>
</dbReference>
<protein>
    <submittedName>
        <fullName evidence="5">LuxR family transcriptional regulator</fullName>
    </submittedName>
</protein>
<dbReference type="EMBL" id="RAZT01000023">
    <property type="protein sequence ID" value="RKN25714.1"/>
    <property type="molecule type" value="Genomic_DNA"/>
</dbReference>
<dbReference type="Pfam" id="PF00196">
    <property type="entry name" value="GerE"/>
    <property type="match status" value="1"/>
</dbReference>
<evidence type="ECO:0000256" key="3">
    <source>
        <dbReference type="ARBA" id="ARBA00023163"/>
    </source>
</evidence>
<dbReference type="AlphaFoldDB" id="A0A3A9XVZ3"/>
<dbReference type="GO" id="GO:0006355">
    <property type="term" value="P:regulation of DNA-templated transcription"/>
    <property type="evidence" value="ECO:0007669"/>
    <property type="project" value="InterPro"/>
</dbReference>
<dbReference type="PRINTS" id="PR00038">
    <property type="entry name" value="HTHLUXR"/>
</dbReference>